<dbReference type="EMBL" id="CADCXU010033925">
    <property type="protein sequence ID" value="CAB0019285.1"/>
    <property type="molecule type" value="Genomic_DNA"/>
</dbReference>
<proteinExistence type="predicted"/>
<evidence type="ECO:0000313" key="1">
    <source>
        <dbReference type="EMBL" id="CAB0019285.1"/>
    </source>
</evidence>
<protein>
    <submittedName>
        <fullName evidence="1">Uncharacterized protein</fullName>
    </submittedName>
</protein>
<evidence type="ECO:0000313" key="2">
    <source>
        <dbReference type="Proteomes" id="UP000479000"/>
    </source>
</evidence>
<sequence length="118" mass="13521">MLTTSAEGLSHSSYGIPRSTLTPLSLKRERNGNNRLFRCSNNKVLIIDTHPKYILPARFQLSFDGRTENFFGHGEHQVERLRAGNVVFLDPQQTLVELLIQRLDVTQRHRPAGRRISI</sequence>
<organism evidence="1 2">
    <name type="scientific">Nesidiocoris tenuis</name>
    <dbReference type="NCBI Taxonomy" id="355587"/>
    <lineage>
        <taxon>Eukaryota</taxon>
        <taxon>Metazoa</taxon>
        <taxon>Ecdysozoa</taxon>
        <taxon>Arthropoda</taxon>
        <taxon>Hexapoda</taxon>
        <taxon>Insecta</taxon>
        <taxon>Pterygota</taxon>
        <taxon>Neoptera</taxon>
        <taxon>Paraneoptera</taxon>
        <taxon>Hemiptera</taxon>
        <taxon>Heteroptera</taxon>
        <taxon>Panheteroptera</taxon>
        <taxon>Cimicomorpha</taxon>
        <taxon>Miridae</taxon>
        <taxon>Dicyphina</taxon>
        <taxon>Nesidiocoris</taxon>
    </lineage>
</organism>
<name>A0A6H5HQT0_9HEMI</name>
<accession>A0A6H5HQT0</accession>
<dbReference type="Proteomes" id="UP000479000">
    <property type="component" value="Unassembled WGS sequence"/>
</dbReference>
<keyword evidence="2" id="KW-1185">Reference proteome</keyword>
<reference evidence="1 2" key="1">
    <citation type="submission" date="2020-02" db="EMBL/GenBank/DDBJ databases">
        <authorList>
            <person name="Ferguson B K."/>
        </authorList>
    </citation>
    <scope>NUCLEOTIDE SEQUENCE [LARGE SCALE GENOMIC DNA]</scope>
</reference>
<gene>
    <name evidence="1" type="ORF">NTEN_LOCUS22997</name>
</gene>
<dbReference type="AlphaFoldDB" id="A0A6H5HQT0"/>